<dbReference type="Pfam" id="PF09586">
    <property type="entry name" value="YfhO"/>
    <property type="match status" value="2"/>
</dbReference>
<sequence length="820" mass="94199">MKKLINKISREQKTRLLLLLVLFVSGLIVYRNYIFGNELLVFSDVGGDTLEQYTMHYATIVNHLREGNFSLWDFNNGFGISMFNLNLFDPSLMVLYALGVILGPAHMLFFLVWIQIGRILAAGWVFYWFLSEFSFSRQSKFIFSFAYGLSGYLLVWGQHYQFGMVTVYFPLLLLFCEKFLRKEKKWKLFPIMVFFCGIYSVYFTYMCLAGTGLYLLFRVISLNGLTIRQRMGKFAGGCLLMLLGLGMSFAVFLPMASILLNVTSRVEQKRTLADLLKRCFTLNKQEYYETLLLRPFSTNFQNLQELGDKKYYGFWNYYEDPVLFVSVLAVFLVVQFLLLFWKSNETKRTRRTAYGAALFMLLLMIFPVGGYAFNAFATVTYRYTFLLLPMILLAAAWTWDYLKKGGRASIIGVVLVCIFMYKACRMGYEDSLFAEYRQNAVITAVTGTVMAVVLLLVNRLKVKGEQVLFSLLALAMAANVICEGTVGYEDRMSLKKEDTPAETVVQVTDDYLEKIVEDPSEQQARDFIDKPQAYFRELYSQDIQDILGFLRETDKSFYRVEKDFSSATISMDSLAQGYRGVSTYNSVMNSNVKDFVNTCIPSFYYADRNRYTFWDNAMNNWFAAFTGVRYLISKNSSLDSSKYTLIRQFGSMYLYQNVRESDVARFYDETVSESSLREADKKIRKKFLSNAIVLEDGEDRESAAGLGKSQAKKESKVVLDAPQKDTLVTGSIQAASDGYVLFMIPYEDGWSLKIDGEDTKLQKGDLGFLACKVKEGNHALTLTYHAPLLKEGILLSLAFWIIYLMFTVYTFFVHRKDTII</sequence>
<feature type="transmembrane region" description="Helical" evidence="1">
    <location>
        <begin position="467"/>
        <end position="488"/>
    </location>
</feature>
<keyword evidence="1" id="KW-0812">Transmembrane</keyword>
<feature type="transmembrane region" description="Helical" evidence="1">
    <location>
        <begin position="793"/>
        <end position="812"/>
    </location>
</feature>
<dbReference type="Proteomes" id="UP001652409">
    <property type="component" value="Unassembled WGS sequence"/>
</dbReference>
<name>A0ABT2TT73_9FIRM</name>
<dbReference type="PANTHER" id="PTHR38454:SF1">
    <property type="entry name" value="INTEGRAL MEMBRANE PROTEIN"/>
    <property type="match status" value="1"/>
</dbReference>
<gene>
    <name evidence="2" type="ORF">OCV61_08175</name>
</gene>
<evidence type="ECO:0000313" key="2">
    <source>
        <dbReference type="EMBL" id="MCU6765390.1"/>
    </source>
</evidence>
<feature type="transmembrane region" description="Helical" evidence="1">
    <location>
        <begin position="353"/>
        <end position="377"/>
    </location>
</feature>
<keyword evidence="1" id="KW-0472">Membrane</keyword>
<keyword evidence="3" id="KW-1185">Reference proteome</keyword>
<proteinExistence type="predicted"/>
<protein>
    <submittedName>
        <fullName evidence="2">YfhO family protein</fullName>
    </submittedName>
</protein>
<feature type="transmembrane region" description="Helical" evidence="1">
    <location>
        <begin position="440"/>
        <end position="460"/>
    </location>
</feature>
<keyword evidence="1" id="KW-1133">Transmembrane helix</keyword>
<dbReference type="RefSeq" id="WP_158421419.1">
    <property type="nucleotide sequence ID" value="NZ_JAOQJL010000013.1"/>
</dbReference>
<feature type="transmembrane region" description="Helical" evidence="1">
    <location>
        <begin position="383"/>
        <end position="402"/>
    </location>
</feature>
<dbReference type="PANTHER" id="PTHR38454">
    <property type="entry name" value="INTEGRAL MEMBRANE PROTEIN-RELATED"/>
    <property type="match status" value="1"/>
</dbReference>
<evidence type="ECO:0000256" key="1">
    <source>
        <dbReference type="SAM" id="Phobius"/>
    </source>
</evidence>
<evidence type="ECO:0000313" key="3">
    <source>
        <dbReference type="Proteomes" id="UP001652409"/>
    </source>
</evidence>
<feature type="transmembrane region" description="Helical" evidence="1">
    <location>
        <begin position="239"/>
        <end position="260"/>
    </location>
</feature>
<feature type="transmembrane region" description="Helical" evidence="1">
    <location>
        <begin position="322"/>
        <end position="341"/>
    </location>
</feature>
<feature type="transmembrane region" description="Helical" evidence="1">
    <location>
        <begin position="188"/>
        <end position="205"/>
    </location>
</feature>
<organism evidence="2 3">
    <name type="scientific">Blautia ammoniilytica</name>
    <dbReference type="NCBI Taxonomy" id="2981782"/>
    <lineage>
        <taxon>Bacteria</taxon>
        <taxon>Bacillati</taxon>
        <taxon>Bacillota</taxon>
        <taxon>Clostridia</taxon>
        <taxon>Lachnospirales</taxon>
        <taxon>Lachnospiraceae</taxon>
        <taxon>Blautia</taxon>
    </lineage>
</organism>
<dbReference type="InterPro" id="IPR018580">
    <property type="entry name" value="Uncharacterised_YfhO"/>
</dbReference>
<reference evidence="2 3" key="1">
    <citation type="journal article" date="2021" name="ISME Commun">
        <title>Automated analysis of genomic sequences facilitates high-throughput and comprehensive description of bacteria.</title>
        <authorList>
            <person name="Hitch T.C.A."/>
        </authorList>
    </citation>
    <scope>NUCLEOTIDE SEQUENCE [LARGE SCALE GENOMIC DNA]</scope>
    <source>
        <strain evidence="2 3">Sanger_23</strain>
    </source>
</reference>
<feature type="transmembrane region" description="Helical" evidence="1">
    <location>
        <begin position="409"/>
        <end position="428"/>
    </location>
</feature>
<accession>A0ABT2TT73</accession>
<dbReference type="EMBL" id="JAOQJL010000013">
    <property type="protein sequence ID" value="MCU6765390.1"/>
    <property type="molecule type" value="Genomic_DNA"/>
</dbReference>
<comment type="caution">
    <text evidence="2">The sequence shown here is derived from an EMBL/GenBank/DDBJ whole genome shotgun (WGS) entry which is preliminary data.</text>
</comment>